<protein>
    <recommendedName>
        <fullName evidence="5">C6 domain-containing protein</fullName>
    </recommendedName>
</protein>
<dbReference type="AlphaFoldDB" id="A0A2A2KMS7"/>
<name>A0A2A2KMS7_9BILA</name>
<evidence type="ECO:0000313" key="4">
    <source>
        <dbReference type="Proteomes" id="UP000218231"/>
    </source>
</evidence>
<dbReference type="EMBL" id="LIAE01008202">
    <property type="protein sequence ID" value="PAV75147.1"/>
    <property type="molecule type" value="Genomic_DNA"/>
</dbReference>
<feature type="signal peptide" evidence="2">
    <location>
        <begin position="1"/>
        <end position="27"/>
    </location>
</feature>
<evidence type="ECO:0000256" key="1">
    <source>
        <dbReference type="SAM" id="MobiDB-lite"/>
    </source>
</evidence>
<dbReference type="Proteomes" id="UP000218231">
    <property type="component" value="Unassembled WGS sequence"/>
</dbReference>
<proteinExistence type="predicted"/>
<keyword evidence="2" id="KW-0732">Signal</keyword>
<reference evidence="3 4" key="1">
    <citation type="journal article" date="2017" name="Curr. Biol.">
        <title>Genome architecture and evolution of a unichromosomal asexual nematode.</title>
        <authorList>
            <person name="Fradin H."/>
            <person name="Zegar C."/>
            <person name="Gutwein M."/>
            <person name="Lucas J."/>
            <person name="Kovtun M."/>
            <person name="Corcoran D."/>
            <person name="Baugh L.R."/>
            <person name="Kiontke K."/>
            <person name="Gunsalus K."/>
            <person name="Fitch D.H."/>
            <person name="Piano F."/>
        </authorList>
    </citation>
    <scope>NUCLEOTIDE SEQUENCE [LARGE SCALE GENOMIC DNA]</scope>
    <source>
        <strain evidence="3">PF1309</strain>
    </source>
</reference>
<evidence type="ECO:0000256" key="2">
    <source>
        <dbReference type="SAM" id="SignalP"/>
    </source>
</evidence>
<accession>A0A2A2KMS7</accession>
<feature type="region of interest" description="Disordered" evidence="1">
    <location>
        <begin position="52"/>
        <end position="148"/>
    </location>
</feature>
<comment type="caution">
    <text evidence="3">The sequence shown here is derived from an EMBL/GenBank/DDBJ whole genome shotgun (WGS) entry which is preliminary data.</text>
</comment>
<sequence length="385" mass="44383">MSYFAMRIPGIFVAICTVSVGFVQGSAQSHQLYGLEDNSFEFDHDRRFEHQPERQIFQEEPRGSDFEYDQKSDRQSDQNVYQEERPMDHDSNYERDSAQPREREPAVYPEDKSKIKDLDYDRKPEKDAYREEPSYDEKPVDQDEPKVSECETCSEVALLKLDVNMMIQVTDGKFVPTRPKFDYGNYEGCKTVHISCPGTSEAHIITNDLSKSASKEEFDSARIIATGIKASKTVVCNEDGRWKGTDLKDDESYYFDQAICIVKDVCAGCQLHDVGYSGWKQLSAEQCDGINPSVNYLHKPRVWDLSNSTHCIKQFRCDFAKYNGALVVQTNLVSDPNNAYCYHDEAGGDSELYELICDGEKHFRYYNNFNYDDYILHAYACVDYY</sequence>
<feature type="chain" id="PRO_5012968622" description="C6 domain-containing protein" evidence="2">
    <location>
        <begin position="28"/>
        <end position="385"/>
    </location>
</feature>
<keyword evidence="4" id="KW-1185">Reference proteome</keyword>
<organism evidence="3 4">
    <name type="scientific">Diploscapter pachys</name>
    <dbReference type="NCBI Taxonomy" id="2018661"/>
    <lineage>
        <taxon>Eukaryota</taxon>
        <taxon>Metazoa</taxon>
        <taxon>Ecdysozoa</taxon>
        <taxon>Nematoda</taxon>
        <taxon>Chromadorea</taxon>
        <taxon>Rhabditida</taxon>
        <taxon>Rhabditina</taxon>
        <taxon>Rhabditomorpha</taxon>
        <taxon>Rhabditoidea</taxon>
        <taxon>Rhabditidae</taxon>
        <taxon>Diploscapter</taxon>
    </lineage>
</organism>
<evidence type="ECO:0008006" key="5">
    <source>
        <dbReference type="Google" id="ProtNLM"/>
    </source>
</evidence>
<gene>
    <name evidence="3" type="ORF">WR25_13416</name>
</gene>
<evidence type="ECO:0000313" key="3">
    <source>
        <dbReference type="EMBL" id="PAV75147.1"/>
    </source>
</evidence>